<protein>
    <recommendedName>
        <fullName evidence="4">DUF2975 domain-containing protein</fullName>
    </recommendedName>
</protein>
<feature type="transmembrane region" description="Helical" evidence="1">
    <location>
        <begin position="38"/>
        <end position="65"/>
    </location>
</feature>
<dbReference type="EMBL" id="QDKL01000002">
    <property type="protein sequence ID" value="RZF21737.1"/>
    <property type="molecule type" value="Genomic_DNA"/>
</dbReference>
<name>A0ABY0IFK6_9BACT</name>
<evidence type="ECO:0000313" key="2">
    <source>
        <dbReference type="EMBL" id="RZF21737.1"/>
    </source>
</evidence>
<reference evidence="3" key="1">
    <citation type="journal article" date="2019" name="Int. J. Syst. Evol. Microbiol.">
        <title>Halobacteriovorax valvorus sp. nov., a novel prokaryotic predator isolated from coastal seawater of China.</title>
        <authorList>
            <person name="Chen M.-X."/>
        </authorList>
    </citation>
    <scope>NUCLEOTIDE SEQUENCE [LARGE SCALE GENOMIC DNA]</scope>
    <source>
        <strain evidence="3">BL9</strain>
    </source>
</reference>
<evidence type="ECO:0000313" key="3">
    <source>
        <dbReference type="Proteomes" id="UP000443582"/>
    </source>
</evidence>
<sequence>MVSKRMLYLLIFVPIVVSILGGVDSYGRYASHSSAELLWGYVFVESLLFLVISFALEIVMLGVLYKAIKRVNPSIEAPLIQDDELGPLIRRVFSKSENIELVGAILIWNFLIYSSVNLTLGSMKGLIIPVLEASSYALTFLLLCEILYFGGTILGKANLKNE</sequence>
<accession>A0ABY0IFK6</accession>
<dbReference type="Proteomes" id="UP000443582">
    <property type="component" value="Unassembled WGS sequence"/>
</dbReference>
<dbReference type="RefSeq" id="WP_115361425.1">
    <property type="nucleotide sequence ID" value="NZ_QDKL01000002.1"/>
</dbReference>
<organism evidence="2 3">
    <name type="scientific">Halobacteriovorax vibrionivorans</name>
    <dbReference type="NCBI Taxonomy" id="2152716"/>
    <lineage>
        <taxon>Bacteria</taxon>
        <taxon>Pseudomonadati</taxon>
        <taxon>Bdellovibrionota</taxon>
        <taxon>Bacteriovoracia</taxon>
        <taxon>Bacteriovoracales</taxon>
        <taxon>Halobacteriovoraceae</taxon>
        <taxon>Halobacteriovorax</taxon>
    </lineage>
</organism>
<gene>
    <name evidence="2" type="ORF">DAY19_08595</name>
</gene>
<keyword evidence="1" id="KW-0472">Membrane</keyword>
<keyword evidence="3" id="KW-1185">Reference proteome</keyword>
<evidence type="ECO:0000256" key="1">
    <source>
        <dbReference type="SAM" id="Phobius"/>
    </source>
</evidence>
<keyword evidence="1" id="KW-1133">Transmembrane helix</keyword>
<feature type="transmembrane region" description="Helical" evidence="1">
    <location>
        <begin position="136"/>
        <end position="155"/>
    </location>
</feature>
<comment type="caution">
    <text evidence="2">The sequence shown here is derived from an EMBL/GenBank/DDBJ whole genome shotgun (WGS) entry which is preliminary data.</text>
</comment>
<feature type="transmembrane region" description="Helical" evidence="1">
    <location>
        <begin position="99"/>
        <end position="116"/>
    </location>
</feature>
<evidence type="ECO:0008006" key="4">
    <source>
        <dbReference type="Google" id="ProtNLM"/>
    </source>
</evidence>
<proteinExistence type="predicted"/>
<keyword evidence="1" id="KW-0812">Transmembrane</keyword>
<feature type="transmembrane region" description="Helical" evidence="1">
    <location>
        <begin position="7"/>
        <end position="26"/>
    </location>
</feature>